<accession>A1XFD2</accession>
<name>A1XFD2_ORYSI</name>
<proteinExistence type="predicted"/>
<evidence type="ECO:0000313" key="2">
    <source>
        <dbReference type="EMBL" id="ABC94595.1"/>
    </source>
</evidence>
<dbReference type="EMBL" id="DQ352453">
    <property type="protein sequence ID" value="ABC94595.1"/>
    <property type="molecule type" value="Genomic_DNA"/>
</dbReference>
<organism evidence="2">
    <name type="scientific">Oryza sativa subsp. indica</name>
    <name type="common">Rice</name>
    <dbReference type="NCBI Taxonomy" id="39946"/>
    <lineage>
        <taxon>Eukaryota</taxon>
        <taxon>Viridiplantae</taxon>
        <taxon>Streptophyta</taxon>
        <taxon>Embryophyta</taxon>
        <taxon>Tracheophyta</taxon>
        <taxon>Spermatophyta</taxon>
        <taxon>Magnoliopsida</taxon>
        <taxon>Liliopsida</taxon>
        <taxon>Poales</taxon>
        <taxon>Poaceae</taxon>
        <taxon>BOP clade</taxon>
        <taxon>Oryzoideae</taxon>
        <taxon>Oryzeae</taxon>
        <taxon>Oryzinae</taxon>
        <taxon>Oryza</taxon>
        <taxon>Oryza sativa</taxon>
    </lineage>
</organism>
<gene>
    <name evidence="2" type="ORF">Pi2_C101A51.4</name>
</gene>
<sequence length="175" mass="18704">MARRAVRPRSTPVRLATRRGQTRAIKPVRPISISFEEHPGGSVHVICQRNIIKWNKNTYLQEKALESEFINVTIKYHNLQMLPNFDGLYVDQQGSSLQGLGGSEWPCSCGRSGVVGVVLRLREERRRQRGPAAAGGAAGGRAPTAQGEGDDNSLLGVGGGCESPPASLRFGGGGG</sequence>
<feature type="compositionally biased region" description="Low complexity" evidence="1">
    <location>
        <begin position="130"/>
        <end position="147"/>
    </location>
</feature>
<dbReference type="AlphaFoldDB" id="A1XFD2"/>
<evidence type="ECO:0000256" key="1">
    <source>
        <dbReference type="SAM" id="MobiDB-lite"/>
    </source>
</evidence>
<feature type="region of interest" description="Disordered" evidence="1">
    <location>
        <begin position="126"/>
        <end position="175"/>
    </location>
</feature>
<protein>
    <submittedName>
        <fullName evidence="2">Uncharacterized protein</fullName>
    </submittedName>
</protein>
<reference evidence="2" key="1">
    <citation type="journal article" date="2006" name="Mol. Plant Microbe Interact.">
        <title>The eight amino-acid differences within three leucine-rich repeats between Pi2 and Piz-t resistance proteins determine the resistance specificity to Magnaporthe grisea.</title>
        <authorList>
            <person name="Zhou B."/>
            <person name="Qu S."/>
            <person name="Liu G."/>
            <person name="Dolan M."/>
            <person name="Sakai H."/>
            <person name="Lu G."/>
            <person name="Bellizzi M."/>
            <person name="Wang G.L."/>
        </authorList>
    </citation>
    <scope>NUCLEOTIDE SEQUENCE</scope>
</reference>